<organism evidence="1 2">
    <name type="scientific">Sphaerisporangium melleum</name>
    <dbReference type="NCBI Taxonomy" id="321316"/>
    <lineage>
        <taxon>Bacteria</taxon>
        <taxon>Bacillati</taxon>
        <taxon>Actinomycetota</taxon>
        <taxon>Actinomycetes</taxon>
        <taxon>Streptosporangiales</taxon>
        <taxon>Streptosporangiaceae</taxon>
        <taxon>Sphaerisporangium</taxon>
    </lineage>
</organism>
<name>A0A917QP21_9ACTN</name>
<sequence>MGYTSYLSGEISIEPPIPWPELQGSPFIRTATNKEWDRLLWLRMDETTVETDEGTLTRKQAVAIRPSQADELRAHSLVRELQEIVKAHGAGRAFIGFILVRGEESPDIWRAAVHEGEAVEIVPRIVWPDGTEESAH</sequence>
<evidence type="ECO:0000313" key="1">
    <source>
        <dbReference type="EMBL" id="GGK61821.1"/>
    </source>
</evidence>
<proteinExistence type="predicted"/>
<dbReference type="Proteomes" id="UP000645217">
    <property type="component" value="Unassembled WGS sequence"/>
</dbReference>
<accession>A0A917QP21</accession>
<reference evidence="1" key="1">
    <citation type="journal article" date="2014" name="Int. J. Syst. Evol. Microbiol.">
        <title>Complete genome sequence of Corynebacterium casei LMG S-19264T (=DSM 44701T), isolated from a smear-ripened cheese.</title>
        <authorList>
            <consortium name="US DOE Joint Genome Institute (JGI-PGF)"/>
            <person name="Walter F."/>
            <person name="Albersmeier A."/>
            <person name="Kalinowski J."/>
            <person name="Ruckert C."/>
        </authorList>
    </citation>
    <scope>NUCLEOTIDE SEQUENCE</scope>
    <source>
        <strain evidence="1">JCM 13064</strain>
    </source>
</reference>
<comment type="caution">
    <text evidence="1">The sequence shown here is derived from an EMBL/GenBank/DDBJ whole genome shotgun (WGS) entry which is preliminary data.</text>
</comment>
<dbReference type="RefSeq" id="WP_189160923.1">
    <property type="nucleotide sequence ID" value="NZ_BMNT01000001.1"/>
</dbReference>
<dbReference type="EMBL" id="BMNT01000001">
    <property type="protein sequence ID" value="GGK61821.1"/>
    <property type="molecule type" value="Genomic_DNA"/>
</dbReference>
<dbReference type="Pfam" id="PF19708">
    <property type="entry name" value="DUF6205"/>
    <property type="match status" value="1"/>
</dbReference>
<keyword evidence="2" id="KW-1185">Reference proteome</keyword>
<reference evidence="1" key="2">
    <citation type="submission" date="2020-09" db="EMBL/GenBank/DDBJ databases">
        <authorList>
            <person name="Sun Q."/>
            <person name="Ohkuma M."/>
        </authorList>
    </citation>
    <scope>NUCLEOTIDE SEQUENCE</scope>
    <source>
        <strain evidence="1">JCM 13064</strain>
    </source>
</reference>
<gene>
    <name evidence="1" type="ORF">GCM10007964_01220</name>
</gene>
<dbReference type="AlphaFoldDB" id="A0A917QP21"/>
<evidence type="ECO:0000313" key="2">
    <source>
        <dbReference type="Proteomes" id="UP000645217"/>
    </source>
</evidence>
<dbReference type="InterPro" id="IPR045779">
    <property type="entry name" value="DUF6205"/>
</dbReference>
<protein>
    <submittedName>
        <fullName evidence="1">Uncharacterized protein</fullName>
    </submittedName>
</protein>